<evidence type="ECO:0000313" key="11">
    <source>
        <dbReference type="Proteomes" id="UP000229554"/>
    </source>
</evidence>
<keyword evidence="6 8" id="KW-1133">Transmembrane helix</keyword>
<feature type="transmembrane region" description="Helical" evidence="8">
    <location>
        <begin position="351"/>
        <end position="369"/>
    </location>
</feature>
<evidence type="ECO:0000256" key="7">
    <source>
        <dbReference type="ARBA" id="ARBA00023136"/>
    </source>
</evidence>
<evidence type="ECO:0000256" key="8">
    <source>
        <dbReference type="SAM" id="Phobius"/>
    </source>
</evidence>
<feature type="transmembrane region" description="Helical" evidence="8">
    <location>
        <begin position="301"/>
        <end position="322"/>
    </location>
</feature>
<feature type="transmembrane region" description="Helical" evidence="8">
    <location>
        <begin position="146"/>
        <end position="165"/>
    </location>
</feature>
<sequence length="500" mass="57597">MIDIYTIISTIKKRVSKQDVALCVLLLALFIFSRVVHLTQLPIFTDEAIYIHWAKLAWKEASWRFVSLTDGRQPLQTWATIGLLKIFDDPLFAGRMFGVLSGLFSLVGFFTLITLLFGKRYAYIGTLLYIFNPYFLFYERMALVDALVNGFFIWFLVGGIIIWKYRRLDSALIFGLMAGMALLSKSTIRVFFPLLFLLPFFMYEKKGFKIQAFTYYALMIIVIALSLVIYNIQRLSPYMQFIEQKNATFVLSIPQFLSHPLDPLMHNLRIIPLYALSESALLGPVVGFVGLLLLYKKRPGLVLVLFTSFLIPFLAIACLAMVIFPRYLIYLTVPFFIGLVYLAGQKKIGTFIIAAFLLSTAYMNWTILFSPSKIPFPSIDKGQYIEGYTAGYGVNDMVTKFKKQAEKKDIYVFTEGTFGLLPYAFDIYTAYTPLPIHYEPRWPVKDDDFVYAQELAAKHTVYFVFAERDLFPEHWPITLVKKYPKPFGPHGLYLYKVKPE</sequence>
<feature type="transmembrane region" description="Helical" evidence="8">
    <location>
        <begin position="20"/>
        <end position="37"/>
    </location>
</feature>
<dbReference type="InterPro" id="IPR038731">
    <property type="entry name" value="RgtA/B/C-like"/>
</dbReference>
<dbReference type="AlphaFoldDB" id="A0A2M8KRQ8"/>
<feature type="domain" description="Glycosyltransferase RgtA/B/C/D-like" evidence="9">
    <location>
        <begin position="74"/>
        <end position="226"/>
    </location>
</feature>
<evidence type="ECO:0000259" key="9">
    <source>
        <dbReference type="Pfam" id="PF13231"/>
    </source>
</evidence>
<comment type="subcellular location">
    <subcellularLocation>
        <location evidence="1">Cell membrane</location>
        <topology evidence="1">Multi-pass membrane protein</topology>
    </subcellularLocation>
</comment>
<dbReference type="EMBL" id="PFED01000172">
    <property type="protein sequence ID" value="PJE62579.1"/>
    <property type="molecule type" value="Genomic_DNA"/>
</dbReference>
<dbReference type="Proteomes" id="UP000229554">
    <property type="component" value="Unassembled WGS sequence"/>
</dbReference>
<feature type="transmembrane region" description="Helical" evidence="8">
    <location>
        <begin position="171"/>
        <end position="201"/>
    </location>
</feature>
<accession>A0A2M8KRQ8</accession>
<proteinExistence type="predicted"/>
<comment type="caution">
    <text evidence="10">The sequence shown here is derived from an EMBL/GenBank/DDBJ whole genome shotgun (WGS) entry which is preliminary data.</text>
</comment>
<keyword evidence="7 8" id="KW-0472">Membrane</keyword>
<dbReference type="Pfam" id="PF13231">
    <property type="entry name" value="PMT_2"/>
    <property type="match status" value="1"/>
</dbReference>
<keyword evidence="3" id="KW-0328">Glycosyltransferase</keyword>
<evidence type="ECO:0000256" key="1">
    <source>
        <dbReference type="ARBA" id="ARBA00004651"/>
    </source>
</evidence>
<reference evidence="11" key="1">
    <citation type="submission" date="2017-09" db="EMBL/GenBank/DDBJ databases">
        <title>Depth-based differentiation of microbial function through sediment-hosted aquifers and enrichment of novel symbionts in the deep terrestrial subsurface.</title>
        <authorList>
            <person name="Probst A.J."/>
            <person name="Ladd B."/>
            <person name="Jarett J.K."/>
            <person name="Geller-Mcgrath D.E."/>
            <person name="Sieber C.M.K."/>
            <person name="Emerson J.B."/>
            <person name="Anantharaman K."/>
            <person name="Thomas B.C."/>
            <person name="Malmstrom R."/>
            <person name="Stieglmeier M."/>
            <person name="Klingl A."/>
            <person name="Woyke T."/>
            <person name="Ryan C.M."/>
            <person name="Banfield J.F."/>
        </authorList>
    </citation>
    <scope>NUCLEOTIDE SEQUENCE [LARGE SCALE GENOMIC DNA]</scope>
</reference>
<dbReference type="PANTHER" id="PTHR33908">
    <property type="entry name" value="MANNOSYLTRANSFERASE YKCB-RELATED"/>
    <property type="match status" value="1"/>
</dbReference>
<dbReference type="InterPro" id="IPR050297">
    <property type="entry name" value="LipidA_mod_glycosyltrf_83"/>
</dbReference>
<evidence type="ECO:0000256" key="2">
    <source>
        <dbReference type="ARBA" id="ARBA00022475"/>
    </source>
</evidence>
<feature type="transmembrane region" description="Helical" evidence="8">
    <location>
        <begin position="96"/>
        <end position="117"/>
    </location>
</feature>
<feature type="transmembrane region" description="Helical" evidence="8">
    <location>
        <begin position="271"/>
        <end position="294"/>
    </location>
</feature>
<keyword evidence="5 8" id="KW-0812">Transmembrane</keyword>
<feature type="transmembrane region" description="Helical" evidence="8">
    <location>
        <begin position="213"/>
        <end position="232"/>
    </location>
</feature>
<keyword evidence="4" id="KW-0808">Transferase</keyword>
<evidence type="ECO:0000256" key="3">
    <source>
        <dbReference type="ARBA" id="ARBA00022676"/>
    </source>
</evidence>
<dbReference type="GO" id="GO:0009103">
    <property type="term" value="P:lipopolysaccharide biosynthetic process"/>
    <property type="evidence" value="ECO:0007669"/>
    <property type="project" value="UniProtKB-ARBA"/>
</dbReference>
<evidence type="ECO:0000256" key="5">
    <source>
        <dbReference type="ARBA" id="ARBA00022692"/>
    </source>
</evidence>
<dbReference type="GO" id="GO:0016763">
    <property type="term" value="F:pentosyltransferase activity"/>
    <property type="evidence" value="ECO:0007669"/>
    <property type="project" value="TreeGrafter"/>
</dbReference>
<dbReference type="PANTHER" id="PTHR33908:SF11">
    <property type="entry name" value="MEMBRANE PROTEIN"/>
    <property type="match status" value="1"/>
</dbReference>
<evidence type="ECO:0000313" key="10">
    <source>
        <dbReference type="EMBL" id="PJE62579.1"/>
    </source>
</evidence>
<keyword evidence="2" id="KW-1003">Cell membrane</keyword>
<evidence type="ECO:0000256" key="4">
    <source>
        <dbReference type="ARBA" id="ARBA00022679"/>
    </source>
</evidence>
<protein>
    <recommendedName>
        <fullName evidence="9">Glycosyltransferase RgtA/B/C/D-like domain-containing protein</fullName>
    </recommendedName>
</protein>
<dbReference type="GO" id="GO:0005886">
    <property type="term" value="C:plasma membrane"/>
    <property type="evidence" value="ECO:0007669"/>
    <property type="project" value="UniProtKB-SubCell"/>
</dbReference>
<name>A0A2M8KRQ8_9BACT</name>
<gene>
    <name evidence="10" type="ORF">COU88_04250</name>
</gene>
<evidence type="ECO:0000256" key="6">
    <source>
        <dbReference type="ARBA" id="ARBA00022989"/>
    </source>
</evidence>
<organism evidence="10 11">
    <name type="scientific">Candidatus Roizmanbacteria bacterium CG10_big_fil_rev_8_21_14_0_10_39_6</name>
    <dbReference type="NCBI Taxonomy" id="1974853"/>
    <lineage>
        <taxon>Bacteria</taxon>
        <taxon>Candidatus Roizmaniibacteriota</taxon>
    </lineage>
</organism>
<feature type="transmembrane region" description="Helical" evidence="8">
    <location>
        <begin position="328"/>
        <end position="344"/>
    </location>
</feature>